<protein>
    <recommendedName>
        <fullName evidence="2">Pyruvate/ketoisovalerate oxidoreductase catalytic domain-containing protein</fullName>
    </recommendedName>
</protein>
<dbReference type="SUPFAM" id="SSF53323">
    <property type="entry name" value="Pyruvate-ferredoxin oxidoreductase, PFOR, domain III"/>
    <property type="match status" value="1"/>
</dbReference>
<dbReference type="EMBL" id="CP046600">
    <property type="protein sequence ID" value="QUR67803.1"/>
    <property type="molecule type" value="Genomic_DNA"/>
</dbReference>
<evidence type="ECO:0000313" key="3">
    <source>
        <dbReference type="EMBL" id="QUR67803.1"/>
    </source>
</evidence>
<evidence type="ECO:0000313" key="4">
    <source>
        <dbReference type="Proteomes" id="UP000682202"/>
    </source>
</evidence>
<dbReference type="Proteomes" id="UP000682202">
    <property type="component" value="Chromosome"/>
</dbReference>
<evidence type="ECO:0000259" key="2">
    <source>
        <dbReference type="Pfam" id="PF01558"/>
    </source>
</evidence>
<reference evidence="3" key="1">
    <citation type="submission" date="2019-12" db="EMBL/GenBank/DDBJ databases">
        <title>Mycobacterium spongiae sp. nov.</title>
        <authorList>
            <person name="Stinear T."/>
        </authorList>
    </citation>
    <scope>NUCLEOTIDE SEQUENCE</scope>
    <source>
        <strain evidence="3">FSD4b-SM</strain>
    </source>
</reference>
<name>A0A975JYL9_9MYCO</name>
<dbReference type="InterPro" id="IPR052554">
    <property type="entry name" value="2-oxoglutarate_synth_KorC"/>
</dbReference>
<sequence>MRREVVMTGIGGQGIQLCAQVLARGALRAGLHVQLFGSYGGMMRGGNTEASLIVSDAPVTAPPTIDKAWSGFVMHHDYSQPTLARLTPESLVLVDSTVFEGPLPAELESVTQIPATAIAIDLGRKQIASMVLLGAYLAVTGLVDLDAVKAAVPEALPSYREKLGGPNQEALDAGFAAGRQCVASDTEMAAM</sequence>
<evidence type="ECO:0000256" key="1">
    <source>
        <dbReference type="ARBA" id="ARBA00023002"/>
    </source>
</evidence>
<dbReference type="GO" id="GO:0016903">
    <property type="term" value="F:oxidoreductase activity, acting on the aldehyde or oxo group of donors"/>
    <property type="evidence" value="ECO:0007669"/>
    <property type="project" value="InterPro"/>
</dbReference>
<keyword evidence="4" id="KW-1185">Reference proteome</keyword>
<gene>
    <name evidence="3" type="ORF">F6B93_12450</name>
</gene>
<dbReference type="RefSeq" id="WP_211695377.1">
    <property type="nucleotide sequence ID" value="NZ_CP046600.1"/>
</dbReference>
<dbReference type="Pfam" id="PF01558">
    <property type="entry name" value="POR"/>
    <property type="match status" value="1"/>
</dbReference>
<keyword evidence="1" id="KW-0560">Oxidoreductase</keyword>
<dbReference type="PANTHER" id="PTHR42730:SF1">
    <property type="entry name" value="2-OXOGLUTARATE SYNTHASE SUBUNIT KORC"/>
    <property type="match status" value="1"/>
</dbReference>
<organism evidence="3 4">
    <name type="scientific">Mycobacterium spongiae</name>
    <dbReference type="NCBI Taxonomy" id="886343"/>
    <lineage>
        <taxon>Bacteria</taxon>
        <taxon>Bacillati</taxon>
        <taxon>Actinomycetota</taxon>
        <taxon>Actinomycetes</taxon>
        <taxon>Mycobacteriales</taxon>
        <taxon>Mycobacteriaceae</taxon>
        <taxon>Mycobacterium</taxon>
    </lineage>
</organism>
<proteinExistence type="predicted"/>
<dbReference type="InterPro" id="IPR002869">
    <property type="entry name" value="Pyrv_flavodox_OxRed_cen"/>
</dbReference>
<feature type="domain" description="Pyruvate/ketoisovalerate oxidoreductase catalytic" evidence="2">
    <location>
        <begin position="11"/>
        <end position="175"/>
    </location>
</feature>
<dbReference type="InterPro" id="IPR019752">
    <property type="entry name" value="Pyrv/ketoisovalerate_OxRed_cat"/>
</dbReference>
<dbReference type="Gene3D" id="3.40.920.10">
    <property type="entry name" value="Pyruvate-ferredoxin oxidoreductase, PFOR, domain III"/>
    <property type="match status" value="1"/>
</dbReference>
<accession>A0A975JYL9</accession>
<dbReference type="KEGG" id="mspg:F6B93_12450"/>
<dbReference type="PANTHER" id="PTHR42730">
    <property type="entry name" value="2-OXOGLUTARATE SYNTHASE SUBUNIT KORC"/>
    <property type="match status" value="1"/>
</dbReference>
<dbReference type="AlphaFoldDB" id="A0A975JYL9"/>